<dbReference type="InterPro" id="IPR036390">
    <property type="entry name" value="WH_DNA-bd_sf"/>
</dbReference>
<evidence type="ECO:0000313" key="9">
    <source>
        <dbReference type="Proteomes" id="UP001595699"/>
    </source>
</evidence>
<keyword evidence="8" id="KW-0032">Aminotransferase</keyword>
<dbReference type="PANTHER" id="PTHR46577">
    <property type="entry name" value="HTH-TYPE TRANSCRIPTIONAL REGULATORY PROTEIN GABR"/>
    <property type="match status" value="1"/>
</dbReference>
<feature type="domain" description="HTH gntR-type" evidence="7">
    <location>
        <begin position="7"/>
        <end position="75"/>
    </location>
</feature>
<evidence type="ECO:0000256" key="2">
    <source>
        <dbReference type="ARBA" id="ARBA00022898"/>
    </source>
</evidence>
<dbReference type="InterPro" id="IPR015421">
    <property type="entry name" value="PyrdxlP-dep_Trfase_major"/>
</dbReference>
<evidence type="ECO:0000259" key="7">
    <source>
        <dbReference type="PROSITE" id="PS50949"/>
    </source>
</evidence>
<feature type="region of interest" description="Disordered" evidence="6">
    <location>
        <begin position="64"/>
        <end position="104"/>
    </location>
</feature>
<evidence type="ECO:0000256" key="1">
    <source>
        <dbReference type="ARBA" id="ARBA00005384"/>
    </source>
</evidence>
<dbReference type="GO" id="GO:0008483">
    <property type="term" value="F:transaminase activity"/>
    <property type="evidence" value="ECO:0007669"/>
    <property type="project" value="UniProtKB-KW"/>
</dbReference>
<evidence type="ECO:0000256" key="6">
    <source>
        <dbReference type="SAM" id="MobiDB-lite"/>
    </source>
</evidence>
<evidence type="ECO:0000256" key="5">
    <source>
        <dbReference type="ARBA" id="ARBA00023163"/>
    </source>
</evidence>
<comment type="caution">
    <text evidence="8">The sequence shown here is derived from an EMBL/GenBank/DDBJ whole genome shotgun (WGS) entry which is preliminary data.</text>
</comment>
<dbReference type="InterPro" id="IPR051446">
    <property type="entry name" value="HTH_trans_reg/aminotransferase"/>
</dbReference>
<keyword evidence="4" id="KW-0238">DNA-binding</keyword>
<dbReference type="Pfam" id="PF00392">
    <property type="entry name" value="GntR"/>
    <property type="match status" value="1"/>
</dbReference>
<name>A0ABV7Y5M6_9ACTN</name>
<dbReference type="SMART" id="SM00345">
    <property type="entry name" value="HTH_GNTR"/>
    <property type="match status" value="1"/>
</dbReference>
<dbReference type="InterPro" id="IPR015424">
    <property type="entry name" value="PyrdxlP-dep_Trfase"/>
</dbReference>
<accession>A0ABV7Y5M6</accession>
<dbReference type="Gene3D" id="1.10.10.10">
    <property type="entry name" value="Winged helix-like DNA-binding domain superfamily/Winged helix DNA-binding domain"/>
    <property type="match status" value="1"/>
</dbReference>
<dbReference type="SUPFAM" id="SSF53383">
    <property type="entry name" value="PLP-dependent transferases"/>
    <property type="match status" value="1"/>
</dbReference>
<dbReference type="Proteomes" id="UP001595699">
    <property type="component" value="Unassembled WGS sequence"/>
</dbReference>
<keyword evidence="3" id="KW-0805">Transcription regulation</keyword>
<sequence length="447" mass="46886">MEVQYRGSTRAGIAESIEAAVRSGQLAPGDLLPPVRRLAGELRVSPATVAAAYRDLRERAVVETTSRSGTKVRSRPALGGGRVRRRLSVPPGARDLAGGGPDPRLLPPLAPRLARVAADPAWNEPLGYDDDPTVPELVGLARERLAADGVPVDGATLAVTGGAMDGIERILSARLQPGDKIAVEDPGWTNLVDLLVALRLELVPVPIDDDGPTTAGLAAALEAGARAMVITSRAQNPTGAAVTAERAAELRAVLAKHPSVLVIEDDHAAELSEQSLAPLVGSTESWAFVRSASKPYGPDLRVAVIAGDETTLGRLVGRQVFGAGWVSTVLQRLVLDLWQDAEVSRLVAAAKASYARRRTGLIEALAARGVPAVGRSGINVWIPVEDETSVATRLRDAGWVVAPGSAFRLEAPPAIRVSVSALDEDEVEAFAEVVADAVFLDGNRFLA</sequence>
<evidence type="ECO:0000313" key="8">
    <source>
        <dbReference type="EMBL" id="MFC3759443.1"/>
    </source>
</evidence>
<keyword evidence="5" id="KW-0804">Transcription</keyword>
<dbReference type="CDD" id="cd00609">
    <property type="entry name" value="AAT_like"/>
    <property type="match status" value="1"/>
</dbReference>
<dbReference type="CDD" id="cd07377">
    <property type="entry name" value="WHTH_GntR"/>
    <property type="match status" value="1"/>
</dbReference>
<proteinExistence type="inferred from homology"/>
<dbReference type="Gene3D" id="3.40.640.10">
    <property type="entry name" value="Type I PLP-dependent aspartate aminotransferase-like (Major domain)"/>
    <property type="match status" value="1"/>
</dbReference>
<dbReference type="EMBL" id="JBHRZH010000001">
    <property type="protein sequence ID" value="MFC3759443.1"/>
    <property type="molecule type" value="Genomic_DNA"/>
</dbReference>
<gene>
    <name evidence="8" type="ORF">ACFOUW_01205</name>
</gene>
<dbReference type="InterPro" id="IPR000524">
    <property type="entry name" value="Tscrpt_reg_HTH_GntR"/>
</dbReference>
<keyword evidence="2" id="KW-0663">Pyridoxal phosphate</keyword>
<comment type="similarity">
    <text evidence="1">In the C-terminal section; belongs to the class-I pyridoxal-phosphate-dependent aminotransferase family.</text>
</comment>
<dbReference type="RefSeq" id="WP_205122164.1">
    <property type="nucleotide sequence ID" value="NZ_JAFBCM010000001.1"/>
</dbReference>
<evidence type="ECO:0000256" key="3">
    <source>
        <dbReference type="ARBA" id="ARBA00023015"/>
    </source>
</evidence>
<dbReference type="PANTHER" id="PTHR46577:SF1">
    <property type="entry name" value="HTH-TYPE TRANSCRIPTIONAL REGULATORY PROTEIN GABR"/>
    <property type="match status" value="1"/>
</dbReference>
<keyword evidence="8" id="KW-0808">Transferase</keyword>
<dbReference type="SUPFAM" id="SSF46785">
    <property type="entry name" value="Winged helix' DNA-binding domain"/>
    <property type="match status" value="1"/>
</dbReference>
<dbReference type="InterPro" id="IPR004839">
    <property type="entry name" value="Aminotransferase_I/II_large"/>
</dbReference>
<protein>
    <submittedName>
        <fullName evidence="8">Aminotransferase class I/II-fold pyridoxal phosphate-dependent enzyme</fullName>
    </submittedName>
</protein>
<dbReference type="PROSITE" id="PS50949">
    <property type="entry name" value="HTH_GNTR"/>
    <property type="match status" value="1"/>
</dbReference>
<organism evidence="8 9">
    <name type="scientific">Tenggerimyces flavus</name>
    <dbReference type="NCBI Taxonomy" id="1708749"/>
    <lineage>
        <taxon>Bacteria</taxon>
        <taxon>Bacillati</taxon>
        <taxon>Actinomycetota</taxon>
        <taxon>Actinomycetes</taxon>
        <taxon>Propionibacteriales</taxon>
        <taxon>Nocardioidaceae</taxon>
        <taxon>Tenggerimyces</taxon>
    </lineage>
</organism>
<dbReference type="InterPro" id="IPR036388">
    <property type="entry name" value="WH-like_DNA-bd_sf"/>
</dbReference>
<dbReference type="Pfam" id="PF00155">
    <property type="entry name" value="Aminotran_1_2"/>
    <property type="match status" value="1"/>
</dbReference>
<reference evidence="9" key="1">
    <citation type="journal article" date="2019" name="Int. J. Syst. Evol. Microbiol.">
        <title>The Global Catalogue of Microorganisms (GCM) 10K type strain sequencing project: providing services to taxonomists for standard genome sequencing and annotation.</title>
        <authorList>
            <consortium name="The Broad Institute Genomics Platform"/>
            <consortium name="The Broad Institute Genome Sequencing Center for Infectious Disease"/>
            <person name="Wu L."/>
            <person name="Ma J."/>
        </authorList>
    </citation>
    <scope>NUCLEOTIDE SEQUENCE [LARGE SCALE GENOMIC DNA]</scope>
    <source>
        <strain evidence="9">CGMCC 4.7241</strain>
    </source>
</reference>
<keyword evidence="9" id="KW-1185">Reference proteome</keyword>
<evidence type="ECO:0000256" key="4">
    <source>
        <dbReference type="ARBA" id="ARBA00023125"/>
    </source>
</evidence>